<protein>
    <submittedName>
        <fullName evidence="1">Uncharacterized protein</fullName>
    </submittedName>
</protein>
<accession>A0A8D9PE59</accession>
<name>A0A8D9PE59_9VIRU</name>
<dbReference type="EMBL" id="BK033283">
    <property type="protein sequence ID" value="DAD55530.1"/>
    <property type="molecule type" value="Genomic_DNA"/>
</dbReference>
<reference evidence="1" key="1">
    <citation type="journal article" date="2021" name="Proc. Natl. Acad. Sci. U.S.A.">
        <title>A Catalog of Tens of Thousands of Viruses from Human Metagenomes Reveals Hidden Associations with Chronic Diseases.</title>
        <authorList>
            <person name="Tisza M.J."/>
            <person name="Buck C.B."/>
        </authorList>
    </citation>
    <scope>NUCLEOTIDE SEQUENCE</scope>
    <source>
        <strain evidence="1">CtLCA3</strain>
    </source>
</reference>
<sequence>MDLLKQASKFIKNLRMERVLSGRFFCIRGTLFP</sequence>
<organism evidence="1">
    <name type="scientific">Bacteriophage sp</name>
    <dbReference type="NCBI Taxonomy" id="38018"/>
    <lineage>
        <taxon>Viruses</taxon>
    </lineage>
</organism>
<proteinExistence type="predicted"/>
<evidence type="ECO:0000313" key="1">
    <source>
        <dbReference type="EMBL" id="DAD55530.1"/>
    </source>
</evidence>